<dbReference type="PROSITE" id="PS50850">
    <property type="entry name" value="MFS"/>
    <property type="match status" value="1"/>
</dbReference>
<dbReference type="PANTHER" id="PTHR48021">
    <property type="match status" value="1"/>
</dbReference>
<dbReference type="InterPro" id="IPR020846">
    <property type="entry name" value="MFS_dom"/>
</dbReference>
<keyword evidence="4 5" id="KW-0472">Membrane</keyword>
<dbReference type="GO" id="GO:0016020">
    <property type="term" value="C:membrane"/>
    <property type="evidence" value="ECO:0007669"/>
    <property type="project" value="UniProtKB-SubCell"/>
</dbReference>
<dbReference type="InterPro" id="IPR050549">
    <property type="entry name" value="MFS_Trehalose_Transporter"/>
</dbReference>
<evidence type="ECO:0000256" key="3">
    <source>
        <dbReference type="ARBA" id="ARBA00022989"/>
    </source>
</evidence>
<dbReference type="InterPro" id="IPR005828">
    <property type="entry name" value="MFS_sugar_transport-like"/>
</dbReference>
<dbReference type="Proteomes" id="UP000838756">
    <property type="component" value="Unassembled WGS sequence"/>
</dbReference>
<gene>
    <name evidence="7" type="primary">jg15706</name>
    <name evidence="7" type="ORF">PAEG_LOCUS4396</name>
</gene>
<reference evidence="7" key="1">
    <citation type="submission" date="2022-03" db="EMBL/GenBank/DDBJ databases">
        <authorList>
            <person name="Lindestad O."/>
        </authorList>
    </citation>
    <scope>NUCLEOTIDE SEQUENCE</scope>
</reference>
<dbReference type="EMBL" id="CAKXAJ010015107">
    <property type="protein sequence ID" value="CAH2216346.1"/>
    <property type="molecule type" value="Genomic_DNA"/>
</dbReference>
<evidence type="ECO:0000256" key="1">
    <source>
        <dbReference type="ARBA" id="ARBA00004141"/>
    </source>
</evidence>
<dbReference type="SUPFAM" id="SSF103473">
    <property type="entry name" value="MFS general substrate transporter"/>
    <property type="match status" value="1"/>
</dbReference>
<dbReference type="OrthoDB" id="4142200at2759"/>
<feature type="transmembrane region" description="Helical" evidence="5">
    <location>
        <begin position="107"/>
        <end position="125"/>
    </location>
</feature>
<organism evidence="7 8">
    <name type="scientific">Pararge aegeria aegeria</name>
    <dbReference type="NCBI Taxonomy" id="348720"/>
    <lineage>
        <taxon>Eukaryota</taxon>
        <taxon>Metazoa</taxon>
        <taxon>Ecdysozoa</taxon>
        <taxon>Arthropoda</taxon>
        <taxon>Hexapoda</taxon>
        <taxon>Insecta</taxon>
        <taxon>Pterygota</taxon>
        <taxon>Neoptera</taxon>
        <taxon>Endopterygota</taxon>
        <taxon>Lepidoptera</taxon>
        <taxon>Glossata</taxon>
        <taxon>Ditrysia</taxon>
        <taxon>Papilionoidea</taxon>
        <taxon>Nymphalidae</taxon>
        <taxon>Satyrinae</taxon>
        <taxon>Satyrini</taxon>
        <taxon>Parargina</taxon>
        <taxon>Pararge</taxon>
    </lineage>
</organism>
<protein>
    <submittedName>
        <fullName evidence="7">Jg15706 protein</fullName>
    </submittedName>
</protein>
<feature type="non-terminal residue" evidence="7">
    <location>
        <position position="1"/>
    </location>
</feature>
<dbReference type="Pfam" id="PF00083">
    <property type="entry name" value="Sugar_tr"/>
    <property type="match status" value="1"/>
</dbReference>
<keyword evidence="2 5" id="KW-0812">Transmembrane</keyword>
<comment type="caution">
    <text evidence="7">The sequence shown here is derived from an EMBL/GenBank/DDBJ whole genome shotgun (WGS) entry which is preliminary data.</text>
</comment>
<evidence type="ECO:0000259" key="6">
    <source>
        <dbReference type="PROSITE" id="PS50850"/>
    </source>
</evidence>
<keyword evidence="8" id="KW-1185">Reference proteome</keyword>
<dbReference type="PROSITE" id="PS00217">
    <property type="entry name" value="SUGAR_TRANSPORT_2"/>
    <property type="match status" value="1"/>
</dbReference>
<evidence type="ECO:0000313" key="7">
    <source>
        <dbReference type="EMBL" id="CAH2216346.1"/>
    </source>
</evidence>
<name>A0A8S4QMN7_9NEOP</name>
<proteinExistence type="predicted"/>
<dbReference type="AlphaFoldDB" id="A0A8S4QMN7"/>
<feature type="transmembrane region" description="Helical" evidence="5">
    <location>
        <begin position="82"/>
        <end position="100"/>
    </location>
</feature>
<dbReference type="InterPro" id="IPR005829">
    <property type="entry name" value="Sugar_transporter_CS"/>
</dbReference>
<evidence type="ECO:0000256" key="5">
    <source>
        <dbReference type="SAM" id="Phobius"/>
    </source>
</evidence>
<feature type="transmembrane region" description="Helical" evidence="5">
    <location>
        <begin position="49"/>
        <end position="70"/>
    </location>
</feature>
<dbReference type="InterPro" id="IPR036259">
    <property type="entry name" value="MFS_trans_sf"/>
</dbReference>
<feature type="transmembrane region" description="Helical" evidence="5">
    <location>
        <begin position="23"/>
        <end position="42"/>
    </location>
</feature>
<dbReference type="GO" id="GO:0022857">
    <property type="term" value="F:transmembrane transporter activity"/>
    <property type="evidence" value="ECO:0007669"/>
    <property type="project" value="InterPro"/>
</dbReference>
<sequence>MSLAAIFGVPVYAYIADAFGRRVGVILLALPQAISWIIRLSYSSTTTLIIARVVSGLASGGCFNIVPMYIKEISQDNIRGTLGTLPTVLQTLGVFIVYIIGAYLDYFTMNCIILILPIVTILLMLKAPESPAYLVKQGKMD</sequence>
<evidence type="ECO:0000256" key="4">
    <source>
        <dbReference type="ARBA" id="ARBA00023136"/>
    </source>
</evidence>
<evidence type="ECO:0000313" key="8">
    <source>
        <dbReference type="Proteomes" id="UP000838756"/>
    </source>
</evidence>
<feature type="domain" description="Major facilitator superfamily (MFS) profile" evidence="6">
    <location>
        <begin position="1"/>
        <end position="141"/>
    </location>
</feature>
<keyword evidence="3 5" id="KW-1133">Transmembrane helix</keyword>
<evidence type="ECO:0000256" key="2">
    <source>
        <dbReference type="ARBA" id="ARBA00022692"/>
    </source>
</evidence>
<dbReference type="Gene3D" id="1.20.1250.20">
    <property type="entry name" value="MFS general substrate transporter like domains"/>
    <property type="match status" value="1"/>
</dbReference>
<comment type="subcellular location">
    <subcellularLocation>
        <location evidence="1">Membrane</location>
        <topology evidence="1">Multi-pass membrane protein</topology>
    </subcellularLocation>
</comment>
<accession>A0A8S4QMN7</accession>
<dbReference type="PANTHER" id="PTHR48021:SF33">
    <property type="entry name" value="AT22075P-RELATED"/>
    <property type="match status" value="1"/>
</dbReference>